<protein>
    <recommendedName>
        <fullName evidence="5">glycine oxidase</fullName>
        <ecNumber evidence="5">1.4.3.19</ecNumber>
    </recommendedName>
</protein>
<evidence type="ECO:0000256" key="4">
    <source>
        <dbReference type="ARBA" id="ARBA00049872"/>
    </source>
</evidence>
<dbReference type="GeneID" id="95378713"/>
<dbReference type="Pfam" id="PF01266">
    <property type="entry name" value="DAO"/>
    <property type="match status" value="1"/>
</dbReference>
<keyword evidence="3 7" id="KW-0560">Oxidoreductase</keyword>
<evidence type="ECO:0000259" key="6">
    <source>
        <dbReference type="Pfam" id="PF01266"/>
    </source>
</evidence>
<dbReference type="UniPathway" id="UPA00060"/>
<keyword evidence="2" id="KW-0784">Thiamine biosynthesis</keyword>
<evidence type="ECO:0000256" key="1">
    <source>
        <dbReference type="ARBA" id="ARBA00004948"/>
    </source>
</evidence>
<dbReference type="Gene3D" id="3.30.9.10">
    <property type="entry name" value="D-Amino Acid Oxidase, subunit A, domain 2"/>
    <property type="match status" value="1"/>
</dbReference>
<dbReference type="Proteomes" id="UP000288943">
    <property type="component" value="Chromosome"/>
</dbReference>
<comment type="catalytic activity">
    <reaction evidence="4">
        <text>glycine + O2 + H2O = glyoxylate + H2O2 + NH4(+)</text>
        <dbReference type="Rhea" id="RHEA:11532"/>
        <dbReference type="ChEBI" id="CHEBI:15377"/>
        <dbReference type="ChEBI" id="CHEBI:15379"/>
        <dbReference type="ChEBI" id="CHEBI:16240"/>
        <dbReference type="ChEBI" id="CHEBI:28938"/>
        <dbReference type="ChEBI" id="CHEBI:36655"/>
        <dbReference type="ChEBI" id="CHEBI:57305"/>
        <dbReference type="EC" id="1.4.3.19"/>
    </reaction>
</comment>
<comment type="pathway">
    <text evidence="1">Cofactor biosynthesis; thiamine diphosphate biosynthesis.</text>
</comment>
<name>A0A410X450_9BACL</name>
<dbReference type="PANTHER" id="PTHR13847:SF289">
    <property type="entry name" value="GLYCINE OXIDASE"/>
    <property type="match status" value="1"/>
</dbReference>
<dbReference type="SUPFAM" id="SSF51905">
    <property type="entry name" value="FAD/NAD(P)-binding domain"/>
    <property type="match status" value="1"/>
</dbReference>
<reference evidence="7 10" key="2">
    <citation type="submission" date="2022-05" db="EMBL/GenBank/DDBJ databases">
        <title>Genome Sequencing of Bee-Associated Microbes.</title>
        <authorList>
            <person name="Dunlap C."/>
        </authorList>
    </citation>
    <scope>NUCLEOTIDE SEQUENCE [LARGE SCALE GENOMIC DNA]</scope>
    <source>
        <strain evidence="7 10">NRRL B-23120</strain>
    </source>
</reference>
<dbReference type="EC" id="1.4.3.19" evidence="5"/>
<dbReference type="GO" id="GO:0050660">
    <property type="term" value="F:flavin adenine dinucleotide binding"/>
    <property type="evidence" value="ECO:0007669"/>
    <property type="project" value="InterPro"/>
</dbReference>
<evidence type="ECO:0000313" key="7">
    <source>
        <dbReference type="EMBL" id="MCY9598444.1"/>
    </source>
</evidence>
<dbReference type="Gene3D" id="3.50.50.60">
    <property type="entry name" value="FAD/NAD(P)-binding domain"/>
    <property type="match status" value="1"/>
</dbReference>
<sequence>MNRDTDIVVIGGGVIGCSIAYQLAKRGVRVTLLEKDRIAGQASGAAAGMLGAQSEMHEAGPMFDFARRSRDLFPDLAEELKELTGLDIGLTHRGMLKAAWTDAEAAALRADGRFHQEAGGRAEWLSPCETGWLEPGLSKELRGALHLPDEGHVLAPELSAALAAGAARLGARIMEHADVTGLLTESGRVIGVQTREGKIRSAGTVLASSLWSAQILAPLGVELPVYPVKGECFSLTVRQPLLARTIASDGCYIVPKPGGRIIVGATAQPGSFDRSPRLGSLLSLAAQAQRLVPALAEAEWERAWAGLRPQTPDGMPYIGEITACKGLFAALGHYRNGILLSQATGVLAASVLTGGAAAAEAALPGAGELLEAFRPDRKAAAAAVRQ</sequence>
<evidence type="ECO:0000256" key="5">
    <source>
        <dbReference type="ARBA" id="ARBA00050018"/>
    </source>
</evidence>
<proteinExistence type="predicted"/>
<dbReference type="SUPFAM" id="SSF54373">
    <property type="entry name" value="FAD-linked reductases, C-terminal domain"/>
    <property type="match status" value="1"/>
</dbReference>
<evidence type="ECO:0000313" key="9">
    <source>
        <dbReference type="Proteomes" id="UP000288943"/>
    </source>
</evidence>
<reference evidence="8 9" key="1">
    <citation type="submission" date="2018-01" db="EMBL/GenBank/DDBJ databases">
        <title>The whole genome sequencing and assembly of Paenibacillus chitinolyticus KCCM 41400 strain.</title>
        <authorList>
            <person name="Kim J.-Y."/>
            <person name="Park M.-K."/>
            <person name="Lee Y.-J."/>
            <person name="Yi H."/>
            <person name="Bahn Y.-S."/>
            <person name="Kim J.F."/>
            <person name="Lee D.-W."/>
        </authorList>
    </citation>
    <scope>NUCLEOTIDE SEQUENCE [LARGE SCALE GENOMIC DNA]</scope>
    <source>
        <strain evidence="8 9">KCCM 41400</strain>
    </source>
</reference>
<dbReference type="PROSITE" id="PS51257">
    <property type="entry name" value="PROKAR_LIPOPROTEIN"/>
    <property type="match status" value="1"/>
</dbReference>
<dbReference type="InterPro" id="IPR006076">
    <property type="entry name" value="FAD-dep_OxRdtase"/>
</dbReference>
<evidence type="ECO:0000313" key="10">
    <source>
        <dbReference type="Proteomes" id="UP001527202"/>
    </source>
</evidence>
<feature type="domain" description="FAD dependent oxidoreductase" evidence="6">
    <location>
        <begin position="6"/>
        <end position="349"/>
    </location>
</feature>
<dbReference type="RefSeq" id="WP_042234271.1">
    <property type="nucleotide sequence ID" value="NZ_CP026520.1"/>
</dbReference>
<dbReference type="EMBL" id="JAMDMJ010000030">
    <property type="protein sequence ID" value="MCY9598444.1"/>
    <property type="molecule type" value="Genomic_DNA"/>
</dbReference>
<accession>A0A410X450</accession>
<dbReference type="InterPro" id="IPR036188">
    <property type="entry name" value="FAD/NAD-bd_sf"/>
</dbReference>
<dbReference type="AlphaFoldDB" id="A0A410X450"/>
<gene>
    <name evidence="8" type="primary">thiO</name>
    <name evidence="7" type="ORF">M5X16_22090</name>
    <name evidence="8" type="ORF">PC41400_28390</name>
</gene>
<evidence type="ECO:0000256" key="3">
    <source>
        <dbReference type="ARBA" id="ARBA00023002"/>
    </source>
</evidence>
<evidence type="ECO:0000313" key="8">
    <source>
        <dbReference type="EMBL" id="QAV21377.1"/>
    </source>
</evidence>
<dbReference type="PANTHER" id="PTHR13847">
    <property type="entry name" value="SARCOSINE DEHYDROGENASE-RELATED"/>
    <property type="match status" value="1"/>
</dbReference>
<dbReference type="GO" id="GO:0009229">
    <property type="term" value="P:thiamine diphosphate biosynthetic process"/>
    <property type="evidence" value="ECO:0007669"/>
    <property type="project" value="UniProtKB-UniPathway"/>
</dbReference>
<dbReference type="EMBL" id="CP026520">
    <property type="protein sequence ID" value="QAV21377.1"/>
    <property type="molecule type" value="Genomic_DNA"/>
</dbReference>
<keyword evidence="10" id="KW-1185">Reference proteome</keyword>
<dbReference type="GO" id="GO:0009228">
    <property type="term" value="P:thiamine biosynthetic process"/>
    <property type="evidence" value="ECO:0007669"/>
    <property type="project" value="UniProtKB-KW"/>
</dbReference>
<dbReference type="OrthoDB" id="9794226at2"/>
<dbReference type="KEGG" id="pchi:PC41400_28390"/>
<evidence type="ECO:0000256" key="2">
    <source>
        <dbReference type="ARBA" id="ARBA00022977"/>
    </source>
</evidence>
<dbReference type="GO" id="GO:0005737">
    <property type="term" value="C:cytoplasm"/>
    <property type="evidence" value="ECO:0007669"/>
    <property type="project" value="TreeGrafter"/>
</dbReference>
<dbReference type="Proteomes" id="UP001527202">
    <property type="component" value="Unassembled WGS sequence"/>
</dbReference>
<dbReference type="InterPro" id="IPR012727">
    <property type="entry name" value="Gly_oxidase_ThiO"/>
</dbReference>
<dbReference type="NCBIfam" id="TIGR02352">
    <property type="entry name" value="thiamin_ThiO"/>
    <property type="match status" value="1"/>
</dbReference>
<organism evidence="8 9">
    <name type="scientific">Paenibacillus chitinolyticus</name>
    <dbReference type="NCBI Taxonomy" id="79263"/>
    <lineage>
        <taxon>Bacteria</taxon>
        <taxon>Bacillati</taxon>
        <taxon>Bacillota</taxon>
        <taxon>Bacilli</taxon>
        <taxon>Bacillales</taxon>
        <taxon>Paenibacillaceae</taxon>
        <taxon>Paenibacillus</taxon>
    </lineage>
</organism>
<dbReference type="GO" id="GO:0043799">
    <property type="term" value="F:glycine oxidase activity"/>
    <property type="evidence" value="ECO:0007669"/>
    <property type="project" value="UniProtKB-EC"/>
</dbReference>